<sequence>MARGKNDLILRDRLQFTLDANGDLAAVYGRVDLSDYVSVVNNQGLAIKETRVMLRNPAAPTGQLNQNLVGALGAAGVNQAFIYMYGTTTAYENDADVGIASPNVFFNAVRQSSVTENAGGDITTADNQYFEYGTPDLHPEGYTVVSDVLIGIGAQNVKQFANQTLELDIMLVAEPVKVTKDELKEMLAQATDL</sequence>
<proteinExistence type="predicted"/>
<dbReference type="EMBL" id="BART01001610">
    <property type="protein sequence ID" value="GAG71584.1"/>
    <property type="molecule type" value="Genomic_DNA"/>
</dbReference>
<protein>
    <submittedName>
        <fullName evidence="1">Uncharacterized protein</fullName>
    </submittedName>
</protein>
<gene>
    <name evidence="1" type="ORF">S01H4_05519</name>
</gene>
<dbReference type="AlphaFoldDB" id="X0ZQF5"/>
<organism evidence="1">
    <name type="scientific">marine sediment metagenome</name>
    <dbReference type="NCBI Taxonomy" id="412755"/>
    <lineage>
        <taxon>unclassified sequences</taxon>
        <taxon>metagenomes</taxon>
        <taxon>ecological metagenomes</taxon>
    </lineage>
</organism>
<name>X0ZQF5_9ZZZZ</name>
<reference evidence="1" key="1">
    <citation type="journal article" date="2014" name="Front. Microbiol.">
        <title>High frequency of phylogenetically diverse reductive dehalogenase-homologous genes in deep subseafloor sedimentary metagenomes.</title>
        <authorList>
            <person name="Kawai M."/>
            <person name="Futagami T."/>
            <person name="Toyoda A."/>
            <person name="Takaki Y."/>
            <person name="Nishi S."/>
            <person name="Hori S."/>
            <person name="Arai W."/>
            <person name="Tsubouchi T."/>
            <person name="Morono Y."/>
            <person name="Uchiyama I."/>
            <person name="Ito T."/>
            <person name="Fujiyama A."/>
            <person name="Inagaki F."/>
            <person name="Takami H."/>
        </authorList>
    </citation>
    <scope>NUCLEOTIDE SEQUENCE</scope>
    <source>
        <strain evidence="1">Expedition CK06-06</strain>
    </source>
</reference>
<comment type="caution">
    <text evidence="1">The sequence shown here is derived from an EMBL/GenBank/DDBJ whole genome shotgun (WGS) entry which is preliminary data.</text>
</comment>
<accession>X0ZQF5</accession>
<evidence type="ECO:0000313" key="1">
    <source>
        <dbReference type="EMBL" id="GAG71584.1"/>
    </source>
</evidence>